<dbReference type="FunFam" id="1.20.1250.20:FF:000025">
    <property type="entry name" value="probable polyol transporter 4"/>
    <property type="match status" value="1"/>
</dbReference>
<dbReference type="InterPro" id="IPR005829">
    <property type="entry name" value="Sugar_transporter_CS"/>
</dbReference>
<name>A0A9D4UEZ8_ADICA</name>
<evidence type="ECO:0000256" key="8">
    <source>
        <dbReference type="SAM" id="MobiDB-lite"/>
    </source>
</evidence>
<keyword evidence="6 9" id="KW-0472">Membrane</keyword>
<feature type="transmembrane region" description="Helical" evidence="9">
    <location>
        <begin position="87"/>
        <end position="112"/>
    </location>
</feature>
<proteinExistence type="inferred from homology"/>
<feature type="transmembrane region" description="Helical" evidence="9">
    <location>
        <begin position="118"/>
        <end position="138"/>
    </location>
</feature>
<dbReference type="GO" id="GO:0022857">
    <property type="term" value="F:transmembrane transporter activity"/>
    <property type="evidence" value="ECO:0007669"/>
    <property type="project" value="InterPro"/>
</dbReference>
<evidence type="ECO:0000256" key="9">
    <source>
        <dbReference type="SAM" id="Phobius"/>
    </source>
</evidence>
<dbReference type="OrthoDB" id="6339427at2759"/>
<evidence type="ECO:0000313" key="12">
    <source>
        <dbReference type="Proteomes" id="UP000886520"/>
    </source>
</evidence>
<dbReference type="NCBIfam" id="TIGR00879">
    <property type="entry name" value="SP"/>
    <property type="match status" value="1"/>
</dbReference>
<evidence type="ECO:0000256" key="4">
    <source>
        <dbReference type="ARBA" id="ARBA00022692"/>
    </source>
</evidence>
<dbReference type="Gene3D" id="1.20.1250.20">
    <property type="entry name" value="MFS general substrate transporter like domains"/>
    <property type="match status" value="1"/>
</dbReference>
<feature type="transmembrane region" description="Helical" evidence="9">
    <location>
        <begin position="150"/>
        <end position="169"/>
    </location>
</feature>
<dbReference type="PANTHER" id="PTHR48020:SF49">
    <property type="entry name" value="SUGAR TRANSPORTER"/>
    <property type="match status" value="1"/>
</dbReference>
<dbReference type="PROSITE" id="PS00217">
    <property type="entry name" value="SUGAR_TRANSPORT_2"/>
    <property type="match status" value="1"/>
</dbReference>
<feature type="transmembrane region" description="Helical" evidence="9">
    <location>
        <begin position="284"/>
        <end position="305"/>
    </location>
</feature>
<dbReference type="PANTHER" id="PTHR48020">
    <property type="entry name" value="PROTON MYO-INOSITOL COTRANSPORTER"/>
    <property type="match status" value="1"/>
</dbReference>
<keyword evidence="12" id="KW-1185">Reference proteome</keyword>
<comment type="subcellular location">
    <subcellularLocation>
        <location evidence="1">Membrane</location>
        <topology evidence="1">Multi-pass membrane protein</topology>
    </subcellularLocation>
</comment>
<comment type="similarity">
    <text evidence="2 7">Belongs to the major facilitator superfamily. Sugar transporter (TC 2.A.1.1) family.</text>
</comment>
<dbReference type="SUPFAM" id="SSF103473">
    <property type="entry name" value="MFS general substrate transporter"/>
    <property type="match status" value="1"/>
</dbReference>
<comment type="caution">
    <text evidence="11">The sequence shown here is derived from an EMBL/GenBank/DDBJ whole genome shotgun (WGS) entry which is preliminary data.</text>
</comment>
<dbReference type="InterPro" id="IPR020846">
    <property type="entry name" value="MFS_dom"/>
</dbReference>
<feature type="region of interest" description="Disordered" evidence="8">
    <location>
        <begin position="505"/>
        <end position="528"/>
    </location>
</feature>
<accession>A0A9D4UEZ8</accession>
<evidence type="ECO:0000256" key="1">
    <source>
        <dbReference type="ARBA" id="ARBA00004141"/>
    </source>
</evidence>
<feature type="transmembrane region" description="Helical" evidence="9">
    <location>
        <begin position="325"/>
        <end position="344"/>
    </location>
</feature>
<evidence type="ECO:0000256" key="3">
    <source>
        <dbReference type="ARBA" id="ARBA00022448"/>
    </source>
</evidence>
<evidence type="ECO:0000313" key="11">
    <source>
        <dbReference type="EMBL" id="KAI5066258.1"/>
    </source>
</evidence>
<keyword evidence="4 9" id="KW-0812">Transmembrane</keyword>
<gene>
    <name evidence="11" type="ORF">GOP47_0018882</name>
</gene>
<feature type="transmembrane region" description="Helical" evidence="9">
    <location>
        <begin position="175"/>
        <end position="197"/>
    </location>
</feature>
<keyword evidence="5 9" id="KW-1133">Transmembrane helix</keyword>
<evidence type="ECO:0000256" key="2">
    <source>
        <dbReference type="ARBA" id="ARBA00010992"/>
    </source>
</evidence>
<dbReference type="GO" id="GO:0016020">
    <property type="term" value="C:membrane"/>
    <property type="evidence" value="ECO:0007669"/>
    <property type="project" value="UniProtKB-SubCell"/>
</dbReference>
<dbReference type="EMBL" id="JABFUD020000018">
    <property type="protein sequence ID" value="KAI5066258.1"/>
    <property type="molecule type" value="Genomic_DNA"/>
</dbReference>
<feature type="transmembrane region" description="Helical" evidence="9">
    <location>
        <begin position="470"/>
        <end position="488"/>
    </location>
</feature>
<dbReference type="PRINTS" id="PR00171">
    <property type="entry name" value="SUGRTRNSPORT"/>
</dbReference>
<sequence length="540" mass="58498">MEVLEAKKAPAKAGKYVILCTTLATVSSLLLGYDIGVMSGALLFVADDLKLNTIQEEVIVGSLNLVSIFGGAIAGRLSDAIGRRLSMLLASVIFFVGALILAVAPMFGVLLLGRLVEGIGVGFAMMIAPVYSAELAPAHVRGCLVSLTEFFINVGILLGYMISFAFQYLPEHINWRAMLGAGMLPSVVLAVGVVIMPESPRWLVTQRKMMEAKKVLVDTSGGDEEEAHDRMRDIMETVGFVNPDPTREPTANEYQVAFGNVKKQGEGVWKELLLCQGPRYLRRMFICSLFIHFFQQACGIDAAVYYSPVVFGEAGVRSKLGRLGALVGVGVIKCSFVLVATFLFDRMGRKPMVMLSGLGVGLCLFGLGAAFMVLGINSTQGDTLVSVNLSNAVHSSKLGTGITIFLIFAYVGCFSIGMGPFPWVFVAEAFPLRVRAQAMGMCVFMNRLISGTVALTFLTISKKITPAGTFFLYGVLVLMSILFIHFFVPETKGKTLEELSAMFEKSPTKSQSHVAEDKDDDEHNEAERTPSCLLTQCFKS</sequence>
<keyword evidence="3 7" id="KW-0813">Transport</keyword>
<dbReference type="InterPro" id="IPR005828">
    <property type="entry name" value="MFS_sugar_transport-like"/>
</dbReference>
<evidence type="ECO:0000259" key="10">
    <source>
        <dbReference type="PROSITE" id="PS50850"/>
    </source>
</evidence>
<dbReference type="Proteomes" id="UP000886520">
    <property type="component" value="Chromosome 18"/>
</dbReference>
<dbReference type="InterPro" id="IPR036259">
    <property type="entry name" value="MFS_trans_sf"/>
</dbReference>
<dbReference type="AlphaFoldDB" id="A0A9D4UEZ8"/>
<feature type="transmembrane region" description="Helical" evidence="9">
    <location>
        <begin position="356"/>
        <end position="378"/>
    </location>
</feature>
<dbReference type="PROSITE" id="PS00216">
    <property type="entry name" value="SUGAR_TRANSPORT_1"/>
    <property type="match status" value="1"/>
</dbReference>
<organism evidence="11 12">
    <name type="scientific">Adiantum capillus-veneris</name>
    <name type="common">Maidenhair fern</name>
    <dbReference type="NCBI Taxonomy" id="13818"/>
    <lineage>
        <taxon>Eukaryota</taxon>
        <taxon>Viridiplantae</taxon>
        <taxon>Streptophyta</taxon>
        <taxon>Embryophyta</taxon>
        <taxon>Tracheophyta</taxon>
        <taxon>Polypodiopsida</taxon>
        <taxon>Polypodiidae</taxon>
        <taxon>Polypodiales</taxon>
        <taxon>Pteridineae</taxon>
        <taxon>Pteridaceae</taxon>
        <taxon>Vittarioideae</taxon>
        <taxon>Adiantum</taxon>
    </lineage>
</organism>
<dbReference type="InterPro" id="IPR003663">
    <property type="entry name" value="Sugar/inositol_transpt"/>
</dbReference>
<protein>
    <recommendedName>
        <fullName evidence="10">Major facilitator superfamily (MFS) profile domain-containing protein</fullName>
    </recommendedName>
</protein>
<feature type="transmembrane region" description="Helical" evidence="9">
    <location>
        <begin position="398"/>
        <end position="426"/>
    </location>
</feature>
<evidence type="ECO:0000256" key="7">
    <source>
        <dbReference type="RuleBase" id="RU003346"/>
    </source>
</evidence>
<dbReference type="Pfam" id="PF00083">
    <property type="entry name" value="Sugar_tr"/>
    <property type="match status" value="1"/>
</dbReference>
<feature type="transmembrane region" description="Helical" evidence="9">
    <location>
        <begin position="58"/>
        <end position="75"/>
    </location>
</feature>
<feature type="transmembrane region" description="Helical" evidence="9">
    <location>
        <begin position="16"/>
        <end position="46"/>
    </location>
</feature>
<feature type="transmembrane region" description="Helical" evidence="9">
    <location>
        <begin position="438"/>
        <end position="458"/>
    </location>
</feature>
<evidence type="ECO:0000256" key="6">
    <source>
        <dbReference type="ARBA" id="ARBA00023136"/>
    </source>
</evidence>
<evidence type="ECO:0000256" key="5">
    <source>
        <dbReference type="ARBA" id="ARBA00022989"/>
    </source>
</evidence>
<feature type="domain" description="Major facilitator superfamily (MFS) profile" evidence="10">
    <location>
        <begin position="20"/>
        <end position="492"/>
    </location>
</feature>
<reference evidence="11" key="1">
    <citation type="submission" date="2021-01" db="EMBL/GenBank/DDBJ databases">
        <title>Adiantum capillus-veneris genome.</title>
        <authorList>
            <person name="Fang Y."/>
            <person name="Liao Q."/>
        </authorList>
    </citation>
    <scope>NUCLEOTIDE SEQUENCE</scope>
    <source>
        <strain evidence="11">H3</strain>
        <tissue evidence="11">Leaf</tissue>
    </source>
</reference>
<dbReference type="InterPro" id="IPR050814">
    <property type="entry name" value="Myo-inositol_Transporter"/>
</dbReference>
<dbReference type="PROSITE" id="PS50850">
    <property type="entry name" value="MFS"/>
    <property type="match status" value="1"/>
</dbReference>